<dbReference type="EMBL" id="LSSN01001033">
    <property type="protein sequence ID" value="OMJ21316.1"/>
    <property type="molecule type" value="Genomic_DNA"/>
</dbReference>
<dbReference type="CDD" id="cd00303">
    <property type="entry name" value="retropepsin_like"/>
    <property type="match status" value="1"/>
</dbReference>
<gene>
    <name evidence="3" type="ORF">AYI70_g3560</name>
</gene>
<keyword evidence="4" id="KW-1185">Reference proteome</keyword>
<organism evidence="3 4">
    <name type="scientific">Smittium culicis</name>
    <dbReference type="NCBI Taxonomy" id="133412"/>
    <lineage>
        <taxon>Eukaryota</taxon>
        <taxon>Fungi</taxon>
        <taxon>Fungi incertae sedis</taxon>
        <taxon>Zoopagomycota</taxon>
        <taxon>Kickxellomycotina</taxon>
        <taxon>Harpellomycetes</taxon>
        <taxon>Harpellales</taxon>
        <taxon>Legeriomycetaceae</taxon>
        <taxon>Smittium</taxon>
    </lineage>
</organism>
<dbReference type="PROSITE" id="PS50158">
    <property type="entry name" value="ZF_CCHC"/>
    <property type="match status" value="1"/>
</dbReference>
<dbReference type="Pfam" id="PF08284">
    <property type="entry name" value="RVP_2"/>
    <property type="match status" value="1"/>
</dbReference>
<dbReference type="PANTHER" id="PTHR33223">
    <property type="entry name" value="CCHC-TYPE DOMAIN-CONTAINING PROTEIN"/>
    <property type="match status" value="1"/>
</dbReference>
<evidence type="ECO:0000256" key="1">
    <source>
        <dbReference type="PROSITE-ProRule" id="PRU00047"/>
    </source>
</evidence>
<accession>A0A1R1Y3K1</accession>
<name>A0A1R1Y3K1_9FUNG</name>
<evidence type="ECO:0000259" key="2">
    <source>
        <dbReference type="PROSITE" id="PS50158"/>
    </source>
</evidence>
<dbReference type="SUPFAM" id="SSF57756">
    <property type="entry name" value="Retrovirus zinc finger-like domains"/>
    <property type="match status" value="1"/>
</dbReference>
<dbReference type="Proteomes" id="UP000187283">
    <property type="component" value="Unassembled WGS sequence"/>
</dbReference>
<evidence type="ECO:0000313" key="3">
    <source>
        <dbReference type="EMBL" id="OMJ21316.1"/>
    </source>
</evidence>
<dbReference type="InterPro" id="IPR001878">
    <property type="entry name" value="Znf_CCHC"/>
</dbReference>
<dbReference type="STRING" id="133412.A0A1R1Y3K1"/>
<dbReference type="OrthoDB" id="5597136at2759"/>
<sequence>MSKFNLPEVKIFESGESSDSIEWIERFELISKLAGWGDEDKLDYIQLYLGKKELLWFKKNKSLFKDWNSCKQTFNSNYSNKELEIISWNKIQNLKQEDFESVEDLELELDDLFRKSKISDDKVKWNCLLSALDDNHKRKVLEKGLKDWKTVIKSIKDTESINKILGKNSSKSGKINSESTNREIVKIHNDTEAGEPMFEAFVKKFEELSLNFISKLDEVVEKSISLASRVPNNGYYRPEFCYQCRRTGHRKEDCPEIKSGTQGEKTVKNNMNYPKVNSIEYELDHSENSQVGSSADNIFIVEKRGRDDLVMASENSKKNKTSPKILNTEKNNLELMEKQRNTIRRKLIPKMAENVSSYSVLEELLNTFPKINFVQLIKASPELRNQLVDLCRKVEKKEVNQIENKLTSITNCKAIVSVFGDYSWAVIDTGAACSVVNPSLLKKWGISPDTVSNQVVVTADGSRHETGGKVSSVPIQVAGYTFPVDLVVMDRKDDFLVLGTDWFLKHGAIIDMKQQELLLPVEGADIIISLSTKNKKHVEEEETELYALLMEEKNFSEVDSYEDERL</sequence>
<protein>
    <recommendedName>
        <fullName evidence="2">CCHC-type domain-containing protein</fullName>
    </recommendedName>
</protein>
<dbReference type="InterPro" id="IPR036875">
    <property type="entry name" value="Znf_CCHC_sf"/>
</dbReference>
<proteinExistence type="predicted"/>
<dbReference type="InterPro" id="IPR021109">
    <property type="entry name" value="Peptidase_aspartic_dom_sf"/>
</dbReference>
<reference evidence="3 4" key="1">
    <citation type="submission" date="2017-01" db="EMBL/GenBank/DDBJ databases">
        <authorList>
            <person name="Mah S.A."/>
            <person name="Swanson W.J."/>
            <person name="Moy G.W."/>
            <person name="Vacquier V.D."/>
        </authorList>
    </citation>
    <scope>NUCLEOTIDE SEQUENCE [LARGE SCALE GENOMIC DNA]</scope>
    <source>
        <strain evidence="3 4">GSMNP</strain>
    </source>
</reference>
<comment type="caution">
    <text evidence="3">The sequence shown here is derived from an EMBL/GenBank/DDBJ whole genome shotgun (WGS) entry which is preliminary data.</text>
</comment>
<evidence type="ECO:0000313" key="4">
    <source>
        <dbReference type="Proteomes" id="UP000187283"/>
    </source>
</evidence>
<keyword evidence="1" id="KW-0863">Zinc-finger</keyword>
<dbReference type="GO" id="GO:0003676">
    <property type="term" value="F:nucleic acid binding"/>
    <property type="evidence" value="ECO:0007669"/>
    <property type="project" value="InterPro"/>
</dbReference>
<feature type="domain" description="CCHC-type" evidence="2">
    <location>
        <begin position="241"/>
        <end position="256"/>
    </location>
</feature>
<keyword evidence="1" id="KW-0479">Metal-binding</keyword>
<dbReference type="PANTHER" id="PTHR33223:SF6">
    <property type="entry name" value="CCHC-TYPE DOMAIN-CONTAINING PROTEIN"/>
    <property type="match status" value="1"/>
</dbReference>
<keyword evidence="1" id="KW-0862">Zinc</keyword>
<dbReference type="GO" id="GO:0008270">
    <property type="term" value="F:zinc ion binding"/>
    <property type="evidence" value="ECO:0007669"/>
    <property type="project" value="UniProtKB-KW"/>
</dbReference>
<dbReference type="Gene3D" id="2.40.70.10">
    <property type="entry name" value="Acid Proteases"/>
    <property type="match status" value="1"/>
</dbReference>
<dbReference type="AlphaFoldDB" id="A0A1R1Y3K1"/>
<dbReference type="SUPFAM" id="SSF50630">
    <property type="entry name" value="Acid proteases"/>
    <property type="match status" value="1"/>
</dbReference>